<feature type="domain" description="SnoaL-like" evidence="1">
    <location>
        <begin position="12"/>
        <end position="108"/>
    </location>
</feature>
<organism evidence="2 3">
    <name type="scientific">Saccharopolyspora terrae</name>
    <dbReference type="NCBI Taxonomy" id="2530384"/>
    <lineage>
        <taxon>Bacteria</taxon>
        <taxon>Bacillati</taxon>
        <taxon>Actinomycetota</taxon>
        <taxon>Actinomycetes</taxon>
        <taxon>Pseudonocardiales</taxon>
        <taxon>Pseudonocardiaceae</taxon>
        <taxon>Saccharopolyspora</taxon>
    </lineage>
</organism>
<dbReference type="OrthoDB" id="572586at2"/>
<dbReference type="EMBL" id="SMKS01000068">
    <property type="protein sequence ID" value="TDD01013.1"/>
    <property type="molecule type" value="Genomic_DNA"/>
</dbReference>
<protein>
    <submittedName>
        <fullName evidence="2">Nuclear transport factor 2 family protein</fullName>
    </submittedName>
</protein>
<name>A0A4R4VEJ4_9PSEU</name>
<dbReference type="InterPro" id="IPR037401">
    <property type="entry name" value="SnoaL-like"/>
</dbReference>
<evidence type="ECO:0000259" key="1">
    <source>
        <dbReference type="Pfam" id="PF12680"/>
    </source>
</evidence>
<accession>A0A4R4VEJ4</accession>
<reference evidence="2 3" key="1">
    <citation type="submission" date="2019-03" db="EMBL/GenBank/DDBJ databases">
        <title>Draft genome sequences of novel Actinobacteria.</title>
        <authorList>
            <person name="Sahin N."/>
            <person name="Ay H."/>
            <person name="Saygin H."/>
        </authorList>
    </citation>
    <scope>NUCLEOTIDE SEQUENCE [LARGE SCALE GENOMIC DNA]</scope>
    <source>
        <strain evidence="2 3">16K309</strain>
    </source>
</reference>
<dbReference type="AlphaFoldDB" id="A0A4R4VEJ4"/>
<evidence type="ECO:0000313" key="3">
    <source>
        <dbReference type="Proteomes" id="UP000295674"/>
    </source>
</evidence>
<evidence type="ECO:0000313" key="2">
    <source>
        <dbReference type="EMBL" id="TDD01013.1"/>
    </source>
</evidence>
<dbReference type="InterPro" id="IPR032710">
    <property type="entry name" value="NTF2-like_dom_sf"/>
</dbReference>
<keyword evidence="3" id="KW-1185">Reference proteome</keyword>
<comment type="caution">
    <text evidence="2">The sequence shown here is derived from an EMBL/GenBank/DDBJ whole genome shotgun (WGS) entry which is preliminary data.</text>
</comment>
<dbReference type="Gene3D" id="3.10.450.50">
    <property type="match status" value="1"/>
</dbReference>
<gene>
    <name evidence="2" type="ORF">E1181_26205</name>
</gene>
<sequence length="127" mass="14486">MDRDQVGVWIAKYERAWRAPGIDMLAGLFTSDATYQQAPFQEPVVGLPAIGRMWEAERTGPNEAFELTSAVVAVDGDTAVVRIEVQYSSPTHQQYRDLWILQFAPDGRCRTFEEWPFWPDKSYSPNS</sequence>
<dbReference type="Proteomes" id="UP000295674">
    <property type="component" value="Unassembled WGS sequence"/>
</dbReference>
<dbReference type="SUPFAM" id="SSF54427">
    <property type="entry name" value="NTF2-like"/>
    <property type="match status" value="1"/>
</dbReference>
<dbReference type="Pfam" id="PF12680">
    <property type="entry name" value="SnoaL_2"/>
    <property type="match status" value="1"/>
</dbReference>
<dbReference type="RefSeq" id="WP_132678771.1">
    <property type="nucleotide sequence ID" value="NZ_SMKS01000068.1"/>
</dbReference>
<proteinExistence type="predicted"/>